<accession>A0AAV4EIV5</accession>
<dbReference type="GO" id="GO:0006508">
    <property type="term" value="P:proteolysis"/>
    <property type="evidence" value="ECO:0007669"/>
    <property type="project" value="InterPro"/>
</dbReference>
<dbReference type="GO" id="GO:0005615">
    <property type="term" value="C:extracellular space"/>
    <property type="evidence" value="ECO:0007669"/>
    <property type="project" value="TreeGrafter"/>
</dbReference>
<dbReference type="Gene3D" id="2.60.40.1730">
    <property type="entry name" value="tricorn interacting facor f3 domain"/>
    <property type="match status" value="1"/>
</dbReference>
<keyword evidence="3" id="KW-0031">Aminopeptidase</keyword>
<dbReference type="GO" id="GO:0043171">
    <property type="term" value="P:peptide catabolic process"/>
    <property type="evidence" value="ECO:0007669"/>
    <property type="project" value="TreeGrafter"/>
</dbReference>
<dbReference type="InterPro" id="IPR045357">
    <property type="entry name" value="Aminopeptidase_N-like_N"/>
</dbReference>
<evidence type="ECO:0000256" key="1">
    <source>
        <dbReference type="SAM" id="SignalP"/>
    </source>
</evidence>
<feature type="domain" description="Aminopeptidase N-like N-terminal" evidence="2">
    <location>
        <begin position="57"/>
        <end position="249"/>
    </location>
</feature>
<keyword evidence="3" id="KW-0378">Hydrolase</keyword>
<gene>
    <name evidence="3" type="ORF">ElyMa_000093200</name>
</gene>
<proteinExistence type="predicted"/>
<dbReference type="GO" id="GO:0042277">
    <property type="term" value="F:peptide binding"/>
    <property type="evidence" value="ECO:0007669"/>
    <property type="project" value="TreeGrafter"/>
</dbReference>
<feature type="signal peptide" evidence="1">
    <location>
        <begin position="1"/>
        <end position="23"/>
    </location>
</feature>
<dbReference type="InterPro" id="IPR042097">
    <property type="entry name" value="Aminopeptidase_N-like_N_sf"/>
</dbReference>
<dbReference type="PANTHER" id="PTHR11533">
    <property type="entry name" value="PROTEASE M1 ZINC METALLOPROTEASE"/>
    <property type="match status" value="1"/>
</dbReference>
<dbReference type="PRINTS" id="PR00756">
    <property type="entry name" value="ALADIPTASE"/>
</dbReference>
<dbReference type="InterPro" id="IPR001930">
    <property type="entry name" value="Peptidase_M1"/>
</dbReference>
<dbReference type="EMBL" id="BMAT01000164">
    <property type="protein sequence ID" value="GFR60997.1"/>
    <property type="molecule type" value="Genomic_DNA"/>
</dbReference>
<dbReference type="SUPFAM" id="SSF63737">
    <property type="entry name" value="Leukotriene A4 hydrolase N-terminal domain"/>
    <property type="match status" value="1"/>
</dbReference>
<keyword evidence="1" id="KW-0732">Signal</keyword>
<dbReference type="AlphaFoldDB" id="A0AAV4EIV5"/>
<evidence type="ECO:0000259" key="2">
    <source>
        <dbReference type="Pfam" id="PF17900"/>
    </source>
</evidence>
<name>A0AAV4EIV5_9GAST</name>
<dbReference type="InterPro" id="IPR050344">
    <property type="entry name" value="Peptidase_M1_aminopeptidases"/>
</dbReference>
<sequence>MAAAIPVLLKTWLCLAFVLTVMADVILGDDDAPQAASEKGDSSLPWSDFRLPKSLLPMKYIVKLHPNISKSTFRGRVTMRLQVMASTDLIVFHAHKLKLCVKNVQYCKDARIGVKKTGYIEKLEMFYIKLSRPLCVDTIVDVDMSFKGSISPEAVGLFKTTYSHQSSDNSDPTEQVNAAVATQMQPIYARRVFPCMDEPSFTAAFEISIIREKHYSSLSNTALVSTTDASASCHGCVMDKFAKTPDISPHLVAMVVFENKAKITEMSGDYPINVFETTPKLPGYRNNIVNTAVRVFNFVKNYLDISEPPFKYVSEDGFGPFAYLFRLYS</sequence>
<dbReference type="PANTHER" id="PTHR11533:SF299">
    <property type="entry name" value="AMINOPEPTIDASE"/>
    <property type="match status" value="1"/>
</dbReference>
<comment type="caution">
    <text evidence="3">The sequence shown here is derived from an EMBL/GenBank/DDBJ whole genome shotgun (WGS) entry which is preliminary data.</text>
</comment>
<dbReference type="GO" id="GO:0008270">
    <property type="term" value="F:zinc ion binding"/>
    <property type="evidence" value="ECO:0007669"/>
    <property type="project" value="TreeGrafter"/>
</dbReference>
<evidence type="ECO:0000313" key="4">
    <source>
        <dbReference type="Proteomes" id="UP000762676"/>
    </source>
</evidence>
<feature type="chain" id="PRO_5043450217" evidence="1">
    <location>
        <begin position="24"/>
        <end position="329"/>
    </location>
</feature>
<dbReference type="GO" id="GO:0005737">
    <property type="term" value="C:cytoplasm"/>
    <property type="evidence" value="ECO:0007669"/>
    <property type="project" value="TreeGrafter"/>
</dbReference>
<dbReference type="Proteomes" id="UP000762676">
    <property type="component" value="Unassembled WGS sequence"/>
</dbReference>
<keyword evidence="3" id="KW-0645">Protease</keyword>
<keyword evidence="4" id="KW-1185">Reference proteome</keyword>
<dbReference type="GO" id="GO:0070006">
    <property type="term" value="F:metalloaminopeptidase activity"/>
    <property type="evidence" value="ECO:0007669"/>
    <property type="project" value="TreeGrafter"/>
</dbReference>
<dbReference type="Pfam" id="PF17900">
    <property type="entry name" value="Peptidase_M1_N"/>
    <property type="match status" value="1"/>
</dbReference>
<protein>
    <submittedName>
        <fullName evidence="3">Aminopeptidase</fullName>
    </submittedName>
</protein>
<dbReference type="GO" id="GO:0016020">
    <property type="term" value="C:membrane"/>
    <property type="evidence" value="ECO:0007669"/>
    <property type="project" value="TreeGrafter"/>
</dbReference>
<reference evidence="3 4" key="1">
    <citation type="journal article" date="2021" name="Elife">
        <title>Chloroplast acquisition without the gene transfer in kleptoplastic sea slugs, Plakobranchus ocellatus.</title>
        <authorList>
            <person name="Maeda T."/>
            <person name="Takahashi S."/>
            <person name="Yoshida T."/>
            <person name="Shimamura S."/>
            <person name="Takaki Y."/>
            <person name="Nagai Y."/>
            <person name="Toyoda A."/>
            <person name="Suzuki Y."/>
            <person name="Arimoto A."/>
            <person name="Ishii H."/>
            <person name="Satoh N."/>
            <person name="Nishiyama T."/>
            <person name="Hasebe M."/>
            <person name="Maruyama T."/>
            <person name="Minagawa J."/>
            <person name="Obokata J."/>
            <person name="Shigenobu S."/>
        </authorList>
    </citation>
    <scope>NUCLEOTIDE SEQUENCE [LARGE SCALE GENOMIC DNA]</scope>
</reference>
<organism evidence="3 4">
    <name type="scientific">Elysia marginata</name>
    <dbReference type="NCBI Taxonomy" id="1093978"/>
    <lineage>
        <taxon>Eukaryota</taxon>
        <taxon>Metazoa</taxon>
        <taxon>Spiralia</taxon>
        <taxon>Lophotrochozoa</taxon>
        <taxon>Mollusca</taxon>
        <taxon>Gastropoda</taxon>
        <taxon>Heterobranchia</taxon>
        <taxon>Euthyneura</taxon>
        <taxon>Panpulmonata</taxon>
        <taxon>Sacoglossa</taxon>
        <taxon>Placobranchoidea</taxon>
        <taxon>Plakobranchidae</taxon>
        <taxon>Elysia</taxon>
    </lineage>
</organism>
<evidence type="ECO:0000313" key="3">
    <source>
        <dbReference type="EMBL" id="GFR60997.1"/>
    </source>
</evidence>